<organism evidence="3 4">
    <name type="scientific">Helicobacter fennelliae</name>
    <dbReference type="NCBI Taxonomy" id="215"/>
    <lineage>
        <taxon>Bacteria</taxon>
        <taxon>Pseudomonadati</taxon>
        <taxon>Campylobacterota</taxon>
        <taxon>Epsilonproteobacteria</taxon>
        <taxon>Campylobacterales</taxon>
        <taxon>Helicobacteraceae</taxon>
        <taxon>Helicobacter</taxon>
    </lineage>
</organism>
<dbReference type="InterPro" id="IPR038310">
    <property type="entry name" value="DUF1104_sf"/>
</dbReference>
<reference evidence="3 4" key="1">
    <citation type="submission" date="2018-06" db="EMBL/GenBank/DDBJ databases">
        <authorList>
            <consortium name="Pathogen Informatics"/>
            <person name="Doyle S."/>
        </authorList>
    </citation>
    <scope>NUCLEOTIDE SEQUENCE [LARGE SCALE GENOMIC DNA]</scope>
    <source>
        <strain evidence="3 4">NCTC13102</strain>
    </source>
</reference>
<dbReference type="AlphaFoldDB" id="A0A2X3BF84"/>
<accession>A0A2X3BF84</accession>
<evidence type="ECO:0000256" key="1">
    <source>
        <dbReference type="SAM" id="MobiDB-lite"/>
    </source>
</evidence>
<dbReference type="EMBL" id="UAWL01000006">
    <property type="protein sequence ID" value="SQB99293.1"/>
    <property type="molecule type" value="Genomic_DNA"/>
</dbReference>
<name>A0A2X3BF84_9HELI</name>
<dbReference type="Proteomes" id="UP000250166">
    <property type="component" value="Unassembled WGS sequence"/>
</dbReference>
<evidence type="ECO:0000313" key="4">
    <source>
        <dbReference type="Proteomes" id="UP000250166"/>
    </source>
</evidence>
<keyword evidence="2" id="KW-0732">Signal</keyword>
<dbReference type="RefSeq" id="WP_112058887.1">
    <property type="nucleotide sequence ID" value="NZ_UAWL01000006.1"/>
</dbReference>
<dbReference type="Pfam" id="PF06518">
    <property type="entry name" value="DUF1104"/>
    <property type="match status" value="1"/>
</dbReference>
<protein>
    <submittedName>
        <fullName evidence="3">Periplasmic protein</fullName>
    </submittedName>
</protein>
<feature type="signal peptide" evidence="2">
    <location>
        <begin position="1"/>
        <end position="26"/>
    </location>
</feature>
<dbReference type="InterPro" id="IPR009488">
    <property type="entry name" value="DUF1104"/>
</dbReference>
<feature type="chain" id="PRO_5016066731" evidence="2">
    <location>
        <begin position="27"/>
        <end position="171"/>
    </location>
</feature>
<proteinExistence type="predicted"/>
<dbReference type="Gene3D" id="1.20.120.1430">
    <property type="entry name" value="HP0721 helical bundle"/>
    <property type="match status" value="1"/>
</dbReference>
<feature type="region of interest" description="Disordered" evidence="1">
    <location>
        <begin position="140"/>
        <end position="171"/>
    </location>
</feature>
<gene>
    <name evidence="3" type="ORF">NCTC13102_01675</name>
</gene>
<sequence>MKNLSLLKKIAIIATTGIFSVGLLHAADFSKKSDKDFIALAGAVSATDEPDYIIEANKRINAKLYNEAKEFKLAIHKQRAENLKKLSPELAKQRAIDVCKAIQAKTDTMSGKQIRESNLPFIVGDCSHFKGAHFGGAKGAVDRKDFEKRPKCGERNEADKNNTNKENKEKK</sequence>
<evidence type="ECO:0000256" key="2">
    <source>
        <dbReference type="SAM" id="SignalP"/>
    </source>
</evidence>
<evidence type="ECO:0000313" key="3">
    <source>
        <dbReference type="EMBL" id="SQB99293.1"/>
    </source>
</evidence>